<keyword evidence="7" id="KW-1185">Reference proteome</keyword>
<keyword evidence="4" id="KW-0067">ATP-binding</keyword>
<keyword evidence="2" id="KW-0547">Nucleotide-binding</keyword>
<evidence type="ECO:0000313" key="6">
    <source>
        <dbReference type="EMBL" id="KAJ6416604.1"/>
    </source>
</evidence>
<reference evidence="6 7" key="1">
    <citation type="journal article" date="2023" name="Int. J. Mol. Sci.">
        <title>De Novo Assembly and Annotation of 11 Diverse Shrub Willow (Salix) Genomes Reveals Novel Gene Organization in Sex-Linked Regions.</title>
        <authorList>
            <person name="Hyden B."/>
            <person name="Feng K."/>
            <person name="Yates T.B."/>
            <person name="Jawdy S."/>
            <person name="Cereghino C."/>
            <person name="Smart L.B."/>
            <person name="Muchero W."/>
        </authorList>
    </citation>
    <scope>NUCLEOTIDE SEQUENCE [LARGE SCALE GENOMIC DNA]</scope>
    <source>
        <tissue evidence="6">Shoot tip</tissue>
    </source>
</reference>
<keyword evidence="1" id="KW-0808">Transferase</keyword>
<evidence type="ECO:0000313" key="7">
    <source>
        <dbReference type="Proteomes" id="UP001162972"/>
    </source>
</evidence>
<dbReference type="GO" id="GO:0004672">
    <property type="term" value="F:protein kinase activity"/>
    <property type="evidence" value="ECO:0007669"/>
    <property type="project" value="InterPro"/>
</dbReference>
<dbReference type="InterPro" id="IPR052059">
    <property type="entry name" value="CR_Ser/Thr_kinase"/>
</dbReference>
<evidence type="ECO:0000256" key="2">
    <source>
        <dbReference type="ARBA" id="ARBA00022741"/>
    </source>
</evidence>
<protein>
    <recommendedName>
        <fullName evidence="5">Protein kinase domain-containing protein</fullName>
    </recommendedName>
</protein>
<keyword evidence="3" id="KW-0418">Kinase</keyword>
<dbReference type="Pfam" id="PF07714">
    <property type="entry name" value="PK_Tyr_Ser-Thr"/>
    <property type="match status" value="1"/>
</dbReference>
<gene>
    <name evidence="6" type="ORF">OIU84_002463</name>
</gene>
<feature type="domain" description="Protein kinase" evidence="5">
    <location>
        <begin position="1"/>
        <end position="89"/>
    </location>
</feature>
<dbReference type="SUPFAM" id="SSF56112">
    <property type="entry name" value="Protein kinase-like (PK-like)"/>
    <property type="match status" value="1"/>
</dbReference>
<dbReference type="EMBL" id="JAPFFJ010000011">
    <property type="protein sequence ID" value="KAJ6416604.1"/>
    <property type="molecule type" value="Genomic_DNA"/>
</dbReference>
<sequence length="89" mass="9889">MAPEMVRGGRATAQADVFGFGVLILEVMCGRRPTEEGKPTLVESVWQMRMQGQLLNAMDERLKARGEQFDEGRSRKNASSGLVVCISRF</sequence>
<dbReference type="InterPro" id="IPR000719">
    <property type="entry name" value="Prot_kinase_dom"/>
</dbReference>
<evidence type="ECO:0000256" key="1">
    <source>
        <dbReference type="ARBA" id="ARBA00022679"/>
    </source>
</evidence>
<accession>A0AAD6K4B0</accession>
<dbReference type="PANTHER" id="PTHR47973">
    <property type="entry name" value="CYSTEINE-RICH RECEPTOR-LIKE PROTEIN KINASE 3"/>
    <property type="match status" value="1"/>
</dbReference>
<evidence type="ECO:0000256" key="3">
    <source>
        <dbReference type="ARBA" id="ARBA00022777"/>
    </source>
</evidence>
<dbReference type="Gene3D" id="1.10.510.10">
    <property type="entry name" value="Transferase(Phosphotransferase) domain 1"/>
    <property type="match status" value="1"/>
</dbReference>
<name>A0AAD6K4B0_9ROSI</name>
<comment type="caution">
    <text evidence="6">The sequence shown here is derived from an EMBL/GenBank/DDBJ whole genome shotgun (WGS) entry which is preliminary data.</text>
</comment>
<dbReference type="InterPro" id="IPR011009">
    <property type="entry name" value="Kinase-like_dom_sf"/>
</dbReference>
<dbReference type="AlphaFoldDB" id="A0AAD6K4B0"/>
<proteinExistence type="predicted"/>
<dbReference type="PROSITE" id="PS50011">
    <property type="entry name" value="PROTEIN_KINASE_DOM"/>
    <property type="match status" value="1"/>
</dbReference>
<evidence type="ECO:0000256" key="4">
    <source>
        <dbReference type="ARBA" id="ARBA00022840"/>
    </source>
</evidence>
<organism evidence="6 7">
    <name type="scientific">Salix udensis</name>
    <dbReference type="NCBI Taxonomy" id="889485"/>
    <lineage>
        <taxon>Eukaryota</taxon>
        <taxon>Viridiplantae</taxon>
        <taxon>Streptophyta</taxon>
        <taxon>Embryophyta</taxon>
        <taxon>Tracheophyta</taxon>
        <taxon>Spermatophyta</taxon>
        <taxon>Magnoliopsida</taxon>
        <taxon>eudicotyledons</taxon>
        <taxon>Gunneridae</taxon>
        <taxon>Pentapetalae</taxon>
        <taxon>rosids</taxon>
        <taxon>fabids</taxon>
        <taxon>Malpighiales</taxon>
        <taxon>Salicaceae</taxon>
        <taxon>Saliceae</taxon>
        <taxon>Salix</taxon>
    </lineage>
</organism>
<dbReference type="InterPro" id="IPR001245">
    <property type="entry name" value="Ser-Thr/Tyr_kinase_cat_dom"/>
</dbReference>
<dbReference type="GO" id="GO:0005524">
    <property type="term" value="F:ATP binding"/>
    <property type="evidence" value="ECO:0007669"/>
    <property type="project" value="UniProtKB-KW"/>
</dbReference>
<dbReference type="Proteomes" id="UP001162972">
    <property type="component" value="Chromosome 11"/>
</dbReference>
<evidence type="ECO:0000259" key="5">
    <source>
        <dbReference type="PROSITE" id="PS50011"/>
    </source>
</evidence>